<reference evidence="1 2" key="1">
    <citation type="submission" date="2015-08" db="EMBL/GenBank/DDBJ databases">
        <title>Investigation of the bacterial diversity of lava forest soil.</title>
        <authorList>
            <person name="Lee J.S."/>
        </authorList>
    </citation>
    <scope>NUCLEOTIDE SEQUENCE [LARGE SCALE GENOMIC DNA]</scope>
    <source>
        <strain evidence="1 2">GJW-30</strain>
    </source>
</reference>
<protein>
    <submittedName>
        <fullName evidence="1">Uncharacterized protein</fullName>
    </submittedName>
</protein>
<evidence type="ECO:0000313" key="2">
    <source>
        <dbReference type="Proteomes" id="UP000236884"/>
    </source>
</evidence>
<dbReference type="EMBL" id="AP014946">
    <property type="protein sequence ID" value="BAT59508.1"/>
    <property type="molecule type" value="Genomic_DNA"/>
</dbReference>
<sequence length="35" mass="4023">MLHDAWVLCFRNTPASYWADEAWQKDVANADGLKV</sequence>
<name>A0A0S3PUG0_9BRAD</name>
<dbReference type="KEGG" id="vgo:GJW-30_1_02041"/>
<accession>A0A0S3PUG0</accession>
<evidence type="ECO:0000313" key="1">
    <source>
        <dbReference type="EMBL" id="BAT59508.1"/>
    </source>
</evidence>
<organism evidence="1 2">
    <name type="scientific">Variibacter gotjawalensis</name>
    <dbReference type="NCBI Taxonomy" id="1333996"/>
    <lineage>
        <taxon>Bacteria</taxon>
        <taxon>Pseudomonadati</taxon>
        <taxon>Pseudomonadota</taxon>
        <taxon>Alphaproteobacteria</taxon>
        <taxon>Hyphomicrobiales</taxon>
        <taxon>Nitrobacteraceae</taxon>
        <taxon>Variibacter</taxon>
    </lineage>
</organism>
<gene>
    <name evidence="1" type="ORF">GJW-30_1_02041</name>
</gene>
<proteinExistence type="predicted"/>
<dbReference type="AlphaFoldDB" id="A0A0S3PUG0"/>
<keyword evidence="2" id="KW-1185">Reference proteome</keyword>
<dbReference type="Proteomes" id="UP000236884">
    <property type="component" value="Chromosome"/>
</dbReference>